<feature type="signal peptide" evidence="1">
    <location>
        <begin position="1"/>
        <end position="34"/>
    </location>
</feature>
<evidence type="ECO:0000256" key="1">
    <source>
        <dbReference type="SAM" id="SignalP"/>
    </source>
</evidence>
<evidence type="ECO:0000313" key="3">
    <source>
        <dbReference type="Proteomes" id="UP001189429"/>
    </source>
</evidence>
<feature type="chain" id="PRO_5045941356" evidence="1">
    <location>
        <begin position="35"/>
        <end position="138"/>
    </location>
</feature>
<name>A0ABN9SIT7_9DINO</name>
<proteinExistence type="predicted"/>
<keyword evidence="1" id="KW-0732">Signal</keyword>
<feature type="non-terminal residue" evidence="2">
    <location>
        <position position="138"/>
    </location>
</feature>
<dbReference type="EMBL" id="CAUYUJ010011366">
    <property type="protein sequence ID" value="CAK0831636.1"/>
    <property type="molecule type" value="Genomic_DNA"/>
</dbReference>
<dbReference type="Gene3D" id="3.20.20.80">
    <property type="entry name" value="Glycosidases"/>
    <property type="match status" value="1"/>
</dbReference>
<accession>A0ABN9SIT7</accession>
<evidence type="ECO:0000313" key="2">
    <source>
        <dbReference type="EMBL" id="CAK0831636.1"/>
    </source>
</evidence>
<sequence>MGGPPMRRPPGPPRRPAGLLRLCCCLWALRPADARGRRLLSTADSGGTVRGDYGFLTRFNVTEDEARQMVRQMRDDFGIMEFQFYDAFEGYSRPPDPSLDTWQCASRGATVSRGVLRAYTEEIRRLGGRSWLAVQATG</sequence>
<dbReference type="Proteomes" id="UP001189429">
    <property type="component" value="Unassembled WGS sequence"/>
</dbReference>
<reference evidence="2" key="1">
    <citation type="submission" date="2023-10" db="EMBL/GenBank/DDBJ databases">
        <authorList>
            <person name="Chen Y."/>
            <person name="Shah S."/>
            <person name="Dougan E. K."/>
            <person name="Thang M."/>
            <person name="Chan C."/>
        </authorList>
    </citation>
    <scope>NUCLEOTIDE SEQUENCE [LARGE SCALE GENOMIC DNA]</scope>
</reference>
<gene>
    <name evidence="2" type="ORF">PCOR1329_LOCUS29918</name>
</gene>
<protein>
    <submittedName>
        <fullName evidence="2">Uncharacterized protein</fullName>
    </submittedName>
</protein>
<comment type="caution">
    <text evidence="2">The sequence shown here is derived from an EMBL/GenBank/DDBJ whole genome shotgun (WGS) entry which is preliminary data.</text>
</comment>
<keyword evidence="3" id="KW-1185">Reference proteome</keyword>
<organism evidence="2 3">
    <name type="scientific">Prorocentrum cordatum</name>
    <dbReference type="NCBI Taxonomy" id="2364126"/>
    <lineage>
        <taxon>Eukaryota</taxon>
        <taxon>Sar</taxon>
        <taxon>Alveolata</taxon>
        <taxon>Dinophyceae</taxon>
        <taxon>Prorocentrales</taxon>
        <taxon>Prorocentraceae</taxon>
        <taxon>Prorocentrum</taxon>
    </lineage>
</organism>